<proteinExistence type="predicted"/>
<evidence type="ECO:0000256" key="3">
    <source>
        <dbReference type="ARBA" id="ARBA00022786"/>
    </source>
</evidence>
<comment type="pathway">
    <text evidence="2">Protein modification; protein ubiquitination.</text>
</comment>
<evidence type="ECO:0000313" key="5">
    <source>
        <dbReference type="EMBL" id="KAK4480916.1"/>
    </source>
</evidence>
<accession>A0ABR0CV07</accession>
<evidence type="ECO:0000256" key="2">
    <source>
        <dbReference type="ARBA" id="ARBA00004906"/>
    </source>
</evidence>
<protein>
    <recommendedName>
        <fullName evidence="4">At3g05675-like ankyrin-like domain-containing protein</fullName>
    </recommendedName>
</protein>
<keyword evidence="6" id="KW-1185">Reference proteome</keyword>
<evidence type="ECO:0000256" key="1">
    <source>
        <dbReference type="ARBA" id="ARBA00002668"/>
    </source>
</evidence>
<dbReference type="Pfam" id="PF25553">
    <property type="entry name" value="BTB-POZ_ANK-like"/>
    <property type="match status" value="2"/>
</dbReference>
<sequence>MEDMGFSDILNCRFEVYQNNESKGPSKIGDRSTSDVVVRIRTEEGRDDWIYCHSDILINKSKYFADRLSDIWPTCQILDSRNCVEVHCQEHDFDYHITVLRLLYITSDDITSVKNALGTLRVAFELGCPQIVSTCVNYLEAVPWEESEEEEILKIIPAMGPQAEQILARLQPVNQSAIVKIFISAIRFATSSPPSLMSDLKTSAQEQLEYMLTEDDDVPLLTADDQIRLETRKCVNRLLSRFVSIVDSLLGDIQEFLSEVGKMDSFYAILTDLLWVFQIVSKLEISREFVQTWVETSASLLKVTEHEFLKTSANGVNTKILEVTSKVLEAIGYGNVVLPTKMRLDMVKMWLPFARLMKCWVDTEIPSGEHDLFLKSDSEIWASLESELVSLILTLPSGDQAEILVEWLDSTKIRYPDLTEAFEVWCHRSKVAKRRLGMVDGKNKSTKTSPKLKWTTSFRDGLLLVRNMRLFFTTHFAQKNESKGLSKIGDRSTSDVVVRIRTEVGRDDWIYCHTDILINKSKYFADRLSDNWPTGQILDSRNCVEVHCQESDFDYHLTVLRLLYITSDDISSVKTALGTLRVAVELGCSQIVSTCINYLEAVPWEESEEEEILKIIPAMVPQAEQILARLQPVNRSAIVKIFLSAVHFATSSPPSSMSDLKTSAQEQLEYMLTEDNDVPLLTADDQIRLETRQCVNKMLARFVSLVESLLGDTQELVTEVGKMDSFFAILTDLSWVFQILSKLEISREFVQTWVEISTSILKITEHELLKGEVNGINSRVLEVTSKVLEAIGYGDVVLPTNKRLHMVQIWLPFVRLMKCWFDSVTSNEETDLFLDTHTEIWASLESAFVSLILTLPSGDQAEILVEWLENKQIRYPDLTEALEVWCRRSKVAKRRLGMLYGNNNKTTKTV</sequence>
<organism evidence="5 6">
    <name type="scientific">Penstemon davidsonii</name>
    <dbReference type="NCBI Taxonomy" id="160366"/>
    <lineage>
        <taxon>Eukaryota</taxon>
        <taxon>Viridiplantae</taxon>
        <taxon>Streptophyta</taxon>
        <taxon>Embryophyta</taxon>
        <taxon>Tracheophyta</taxon>
        <taxon>Spermatophyta</taxon>
        <taxon>Magnoliopsida</taxon>
        <taxon>eudicotyledons</taxon>
        <taxon>Gunneridae</taxon>
        <taxon>Pentapetalae</taxon>
        <taxon>asterids</taxon>
        <taxon>lamiids</taxon>
        <taxon>Lamiales</taxon>
        <taxon>Plantaginaceae</taxon>
        <taxon>Cheloneae</taxon>
        <taxon>Penstemon</taxon>
    </lineage>
</organism>
<dbReference type="PANTHER" id="PTHR31060:SF30">
    <property type="entry name" value="OS07G0668800 PROTEIN"/>
    <property type="match status" value="1"/>
</dbReference>
<evidence type="ECO:0000259" key="4">
    <source>
        <dbReference type="Pfam" id="PF25553"/>
    </source>
</evidence>
<reference evidence="5 6" key="1">
    <citation type="journal article" date="2023" name="bioRxiv">
        <title>Genome report: Whole genome sequence and annotation of Penstemon davidsonii.</title>
        <authorList>
            <person name="Ostevik K.L."/>
            <person name="Alabady M."/>
            <person name="Zhang M."/>
            <person name="Rausher M.D."/>
        </authorList>
    </citation>
    <scope>NUCLEOTIDE SEQUENCE [LARGE SCALE GENOMIC DNA]</scope>
    <source>
        <strain evidence="5">DNT005</strain>
        <tissue evidence="5">Whole leaf</tissue>
    </source>
</reference>
<dbReference type="SUPFAM" id="SSF54695">
    <property type="entry name" value="POZ domain"/>
    <property type="match status" value="2"/>
</dbReference>
<name>A0ABR0CV07_9LAMI</name>
<dbReference type="EMBL" id="JAYDYQ010002685">
    <property type="protein sequence ID" value="KAK4480916.1"/>
    <property type="molecule type" value="Genomic_DNA"/>
</dbReference>
<keyword evidence="3" id="KW-0833">Ubl conjugation pathway</keyword>
<dbReference type="Proteomes" id="UP001291926">
    <property type="component" value="Unassembled WGS sequence"/>
</dbReference>
<dbReference type="InterPro" id="IPR011333">
    <property type="entry name" value="SKP1/BTB/POZ_sf"/>
</dbReference>
<gene>
    <name evidence="5" type="ORF">RD792_011774</name>
</gene>
<dbReference type="InterPro" id="IPR038920">
    <property type="entry name" value="At3g05675-like"/>
</dbReference>
<dbReference type="PANTHER" id="PTHR31060">
    <property type="entry name" value="OSJNBA0011J08.25 PROTEIN-RELATED"/>
    <property type="match status" value="1"/>
</dbReference>
<comment type="function">
    <text evidence="1">May act as a substrate-specific adapter of an E3 ubiquitin-protein ligase complex (CUL3-RBX1-BTB) which mediates the ubiquitination and subsequent proteasomal degradation of target proteins.</text>
</comment>
<dbReference type="InterPro" id="IPR058039">
    <property type="entry name" value="At3g05675-like_ankyrin"/>
</dbReference>
<evidence type="ECO:0000313" key="6">
    <source>
        <dbReference type="Proteomes" id="UP001291926"/>
    </source>
</evidence>
<feature type="domain" description="At3g05675-like ankyrin-like" evidence="4">
    <location>
        <begin position="265"/>
        <end position="430"/>
    </location>
</feature>
<feature type="domain" description="At3g05675-like ankyrin-like" evidence="4">
    <location>
        <begin position="725"/>
        <end position="890"/>
    </location>
</feature>
<dbReference type="Gene3D" id="3.30.710.10">
    <property type="entry name" value="Potassium Channel Kv1.1, Chain A"/>
    <property type="match status" value="2"/>
</dbReference>
<comment type="caution">
    <text evidence="5">The sequence shown here is derived from an EMBL/GenBank/DDBJ whole genome shotgun (WGS) entry which is preliminary data.</text>
</comment>